<sequence>MTTVVLDPRSIIEALSCVQSGITAEDITHPAANRVQSIYNAFCSHILEVPEKCLSELPFGCQLNPETLELQHKSTPLLLLFTTMRCFITDFGDGELDFTMCDLINPSPRRTRRLFSTASQVFEKTCAEYDDARKAIEDGQEQIRREEMRKAALRSEQDARKRKENALLAEYNSKNTVLTELIKQSQANEARRDALLASIKSTKEEKKSLLVEIKSLQNEIEHLTKGIVNSPERVRGEANFQREEIKRLQNNCKEESQRISNNAESMSIIEQAAKVLNERFHELEKFGDLKTQIQLLEQDASQAKATLIEATRSRQQTCEELSKLAASGSEEVKKYERARELYRTRLVDLKTKKEELNDAIIALKGNDPCVRGEMVQIRNEMQRLGKERADENKYARMQCLELLSRFADLVEKYQRAEKLFDSQTAAFMEVIHELNDVLEEGEQSIEQSVQKHLDLL</sequence>
<dbReference type="GO" id="GO:0051301">
    <property type="term" value="P:cell division"/>
    <property type="evidence" value="ECO:0007669"/>
    <property type="project" value="UniProtKB-KW"/>
</dbReference>
<feature type="coiled-coil region" evidence="9">
    <location>
        <begin position="129"/>
        <end position="156"/>
    </location>
</feature>
<keyword evidence="3" id="KW-0158">Chromosome</keyword>
<evidence type="ECO:0000256" key="6">
    <source>
        <dbReference type="ARBA" id="ARBA00023054"/>
    </source>
</evidence>
<protein>
    <recommendedName>
        <fullName evidence="10">Kinetochore protein Nuf2 N-terminal domain-containing protein</fullName>
    </recommendedName>
</protein>
<dbReference type="Proteomes" id="UP001176961">
    <property type="component" value="Unassembled WGS sequence"/>
</dbReference>
<keyword evidence="6 9" id="KW-0175">Coiled coil</keyword>
<keyword evidence="5" id="KW-0498">Mitosis</keyword>
<comment type="caution">
    <text evidence="11">The sequence shown here is derived from an EMBL/GenBank/DDBJ whole genome shotgun (WGS) entry which is preliminary data.</text>
</comment>
<comment type="similarity">
    <text evidence="2">Belongs to the NUF2 family.</text>
</comment>
<dbReference type="GO" id="GO:0031262">
    <property type="term" value="C:Ndc80 complex"/>
    <property type="evidence" value="ECO:0007669"/>
    <property type="project" value="InterPro"/>
</dbReference>
<feature type="coiled-coil region" evidence="9">
    <location>
        <begin position="199"/>
        <end position="366"/>
    </location>
</feature>
<reference evidence="11" key="1">
    <citation type="submission" date="2023-07" db="EMBL/GenBank/DDBJ databases">
        <authorList>
            <consortium name="CYATHOMIX"/>
        </authorList>
    </citation>
    <scope>NUCLEOTIDE SEQUENCE</scope>
    <source>
        <strain evidence="11">N/A</strain>
    </source>
</reference>
<proteinExistence type="inferred from homology"/>
<dbReference type="AlphaFoldDB" id="A0AA36M7N3"/>
<evidence type="ECO:0000313" key="11">
    <source>
        <dbReference type="EMBL" id="CAJ0599782.1"/>
    </source>
</evidence>
<dbReference type="InterPro" id="IPR038275">
    <property type="entry name" value="Nuf2_N_sf"/>
</dbReference>
<evidence type="ECO:0000256" key="9">
    <source>
        <dbReference type="SAM" id="Coils"/>
    </source>
</evidence>
<dbReference type="Pfam" id="PF03800">
    <property type="entry name" value="Nuf2"/>
    <property type="match status" value="1"/>
</dbReference>
<feature type="domain" description="Kinetochore protein Nuf2 N-terminal" evidence="10">
    <location>
        <begin position="4"/>
        <end position="117"/>
    </location>
</feature>
<evidence type="ECO:0000313" key="12">
    <source>
        <dbReference type="Proteomes" id="UP001176961"/>
    </source>
</evidence>
<keyword evidence="7" id="KW-0131">Cell cycle</keyword>
<keyword evidence="12" id="KW-1185">Reference proteome</keyword>
<evidence type="ECO:0000256" key="8">
    <source>
        <dbReference type="ARBA" id="ARBA00023328"/>
    </source>
</evidence>
<comment type="subcellular location">
    <subcellularLocation>
        <location evidence="1">Chromosome</location>
        <location evidence="1">Centromere</location>
    </subcellularLocation>
</comment>
<dbReference type="EMBL" id="CATQJL010000223">
    <property type="protein sequence ID" value="CAJ0599782.1"/>
    <property type="molecule type" value="Genomic_DNA"/>
</dbReference>
<keyword evidence="8" id="KW-0137">Centromere</keyword>
<evidence type="ECO:0000256" key="4">
    <source>
        <dbReference type="ARBA" id="ARBA00022618"/>
    </source>
</evidence>
<dbReference type="Gene3D" id="1.10.418.60">
    <property type="entry name" value="Ncd80 complex, Nuf2 subunit"/>
    <property type="match status" value="1"/>
</dbReference>
<evidence type="ECO:0000256" key="1">
    <source>
        <dbReference type="ARBA" id="ARBA00004584"/>
    </source>
</evidence>
<evidence type="ECO:0000256" key="3">
    <source>
        <dbReference type="ARBA" id="ARBA00022454"/>
    </source>
</evidence>
<dbReference type="InterPro" id="IPR005549">
    <property type="entry name" value="Kinetochore_Nuf2_N"/>
</dbReference>
<keyword evidence="4" id="KW-0132">Cell division</keyword>
<evidence type="ECO:0000256" key="7">
    <source>
        <dbReference type="ARBA" id="ARBA00023306"/>
    </source>
</evidence>
<evidence type="ECO:0000259" key="10">
    <source>
        <dbReference type="Pfam" id="PF03800"/>
    </source>
</evidence>
<organism evidence="11 12">
    <name type="scientific">Cylicocyclus nassatus</name>
    <name type="common">Nematode worm</name>
    <dbReference type="NCBI Taxonomy" id="53992"/>
    <lineage>
        <taxon>Eukaryota</taxon>
        <taxon>Metazoa</taxon>
        <taxon>Ecdysozoa</taxon>
        <taxon>Nematoda</taxon>
        <taxon>Chromadorea</taxon>
        <taxon>Rhabditida</taxon>
        <taxon>Rhabditina</taxon>
        <taxon>Rhabditomorpha</taxon>
        <taxon>Strongyloidea</taxon>
        <taxon>Strongylidae</taxon>
        <taxon>Cylicocyclus</taxon>
    </lineage>
</organism>
<name>A0AA36M7N3_CYLNA</name>
<evidence type="ECO:0000256" key="2">
    <source>
        <dbReference type="ARBA" id="ARBA00005498"/>
    </source>
</evidence>
<accession>A0AA36M7N3</accession>
<evidence type="ECO:0000256" key="5">
    <source>
        <dbReference type="ARBA" id="ARBA00022776"/>
    </source>
</evidence>
<gene>
    <name evidence="11" type="ORF">CYNAS_LOCUS11765</name>
</gene>